<dbReference type="PRINTS" id="PR00019">
    <property type="entry name" value="LEURICHRPT"/>
</dbReference>
<keyword evidence="12" id="KW-0677">Repeat</keyword>
<dbReference type="FunFam" id="3.30.200.20:FF:000432">
    <property type="entry name" value="LRR receptor-like serine/threonine-protein kinase EFR"/>
    <property type="match status" value="1"/>
</dbReference>
<dbReference type="InterPro" id="IPR017441">
    <property type="entry name" value="Protein_kinase_ATP_BS"/>
</dbReference>
<feature type="chain" id="PRO_5017186899" description="Receptor kinase-like protein Xa21" evidence="26">
    <location>
        <begin position="25"/>
        <end position="1033"/>
    </location>
</feature>
<proteinExistence type="predicted"/>
<dbReference type="SUPFAM" id="SSF52058">
    <property type="entry name" value="L domain-like"/>
    <property type="match status" value="1"/>
</dbReference>
<dbReference type="Gramene" id="TraesCS1A03G0389800.1">
    <property type="protein sequence ID" value="TraesCS1A03G0389800.1.CDS"/>
    <property type="gene ID" value="TraesCS1A03G0389800"/>
</dbReference>
<dbReference type="STRING" id="4565.A0A3B5XXZ6"/>
<evidence type="ECO:0000256" key="1">
    <source>
        <dbReference type="ARBA" id="ARBA00004162"/>
    </source>
</evidence>
<dbReference type="SMART" id="SM00369">
    <property type="entry name" value="LRR_TYP"/>
    <property type="match status" value="9"/>
</dbReference>
<dbReference type="InterPro" id="IPR001245">
    <property type="entry name" value="Ser-Thr/Tyr_kinase_cat_dom"/>
</dbReference>
<evidence type="ECO:0000256" key="15">
    <source>
        <dbReference type="ARBA" id="ARBA00022840"/>
    </source>
</evidence>
<dbReference type="Pfam" id="PF08263">
    <property type="entry name" value="LRRNT_2"/>
    <property type="match status" value="1"/>
</dbReference>
<evidence type="ECO:0000256" key="5">
    <source>
        <dbReference type="ARBA" id="ARBA00022475"/>
    </source>
</evidence>
<keyword evidence="17" id="KW-0472">Membrane</keyword>
<keyword evidence="18" id="KW-0675">Receptor</keyword>
<evidence type="ECO:0000256" key="25">
    <source>
        <dbReference type="PROSITE-ProRule" id="PRU10141"/>
    </source>
</evidence>
<dbReference type="KEGG" id="taes:123114520"/>
<accession>A0A3B5XXZ6</accession>
<keyword evidence="19" id="KW-0325">Glycoprotein</keyword>
<protein>
    <recommendedName>
        <fullName evidence="24">Receptor kinase-like protein Xa21</fullName>
        <ecNumber evidence="4">2.7.11.1</ecNumber>
    </recommendedName>
</protein>
<dbReference type="InterPro" id="IPR000719">
    <property type="entry name" value="Prot_kinase_dom"/>
</dbReference>
<dbReference type="FunFam" id="3.80.10.10:FF:000400">
    <property type="entry name" value="Nuclear pore complex protein NUP107"/>
    <property type="match status" value="1"/>
</dbReference>
<evidence type="ECO:0000256" key="6">
    <source>
        <dbReference type="ARBA" id="ARBA00022527"/>
    </source>
</evidence>
<keyword evidence="13 25" id="KW-0547">Nucleotide-binding</keyword>
<evidence type="ECO:0000256" key="10">
    <source>
        <dbReference type="ARBA" id="ARBA00022692"/>
    </source>
</evidence>
<keyword evidence="5" id="KW-1003">Cell membrane</keyword>
<comment type="catalytic activity">
    <reaction evidence="21">
        <text>L-seryl-[protein] + ATP = O-phospho-L-seryl-[protein] + ADP + H(+)</text>
        <dbReference type="Rhea" id="RHEA:17989"/>
        <dbReference type="Rhea" id="RHEA-COMP:9863"/>
        <dbReference type="Rhea" id="RHEA-COMP:11604"/>
        <dbReference type="ChEBI" id="CHEBI:15378"/>
        <dbReference type="ChEBI" id="CHEBI:29999"/>
        <dbReference type="ChEBI" id="CHEBI:30616"/>
        <dbReference type="ChEBI" id="CHEBI:83421"/>
        <dbReference type="ChEBI" id="CHEBI:456216"/>
        <dbReference type="EC" id="2.7.11.1"/>
    </reaction>
</comment>
<dbReference type="Gramene" id="TraesCS1A02G144200.1">
    <property type="protein sequence ID" value="TraesCS1A02G144200.1"/>
    <property type="gene ID" value="TraesCS1A02G144200"/>
</dbReference>
<dbReference type="FunFam" id="3.80.10.10:FF:000041">
    <property type="entry name" value="LRR receptor-like serine/threonine-protein kinase ERECTA"/>
    <property type="match status" value="1"/>
</dbReference>
<keyword evidence="10" id="KW-0812">Transmembrane</keyword>
<dbReference type="PROSITE" id="PS00107">
    <property type="entry name" value="PROTEIN_KINASE_ATP"/>
    <property type="match status" value="1"/>
</dbReference>
<dbReference type="SMR" id="A0A3B5XXZ6"/>
<dbReference type="Gene3D" id="3.30.200.20">
    <property type="entry name" value="Phosphorylase Kinase, domain 1"/>
    <property type="match status" value="1"/>
</dbReference>
<evidence type="ECO:0000256" key="22">
    <source>
        <dbReference type="ARBA" id="ARBA00054320"/>
    </source>
</evidence>
<evidence type="ECO:0000256" key="3">
    <source>
        <dbReference type="ARBA" id="ARBA00004479"/>
    </source>
</evidence>
<evidence type="ECO:0000256" key="14">
    <source>
        <dbReference type="ARBA" id="ARBA00022777"/>
    </source>
</evidence>
<evidence type="ECO:0000256" key="13">
    <source>
        <dbReference type="ARBA" id="ARBA00022741"/>
    </source>
</evidence>
<dbReference type="SUPFAM" id="SSF56112">
    <property type="entry name" value="Protein kinase-like (PK-like)"/>
    <property type="match status" value="1"/>
</dbReference>
<evidence type="ECO:0000313" key="28">
    <source>
        <dbReference type="EnsemblPlants" id="TraesCS1A02G144200.1"/>
    </source>
</evidence>
<evidence type="ECO:0000256" key="19">
    <source>
        <dbReference type="ARBA" id="ARBA00023180"/>
    </source>
</evidence>
<feature type="domain" description="Protein kinase" evidence="27">
    <location>
        <begin position="735"/>
        <end position="1027"/>
    </location>
</feature>
<evidence type="ECO:0000313" key="29">
    <source>
        <dbReference type="Proteomes" id="UP000019116"/>
    </source>
</evidence>
<dbReference type="Proteomes" id="UP000019116">
    <property type="component" value="Chromosome 1A"/>
</dbReference>
<dbReference type="PANTHER" id="PTHR27008">
    <property type="entry name" value="OS04G0122200 PROTEIN"/>
    <property type="match status" value="1"/>
</dbReference>
<dbReference type="GO" id="GO:0005524">
    <property type="term" value="F:ATP binding"/>
    <property type="evidence" value="ECO:0007669"/>
    <property type="project" value="UniProtKB-UniRule"/>
</dbReference>
<keyword evidence="7" id="KW-0597">Phosphoprotein</keyword>
<name>A0A3B5XXZ6_WHEAT</name>
<dbReference type="InterPro" id="IPR011009">
    <property type="entry name" value="Kinase-like_dom_sf"/>
</dbReference>
<dbReference type="InterPro" id="IPR003591">
    <property type="entry name" value="Leu-rich_rpt_typical-subtyp"/>
</dbReference>
<sequence length="1033" mass="110315">MQLVLGQRCHLVLALFILLQLAEACSAAAGNNETDRAALLAFKHAVYGGGHADPLSSWNDSLPFCRWRGVSCHAGNGRATALVLASLGLAGAIPPALWNLTFLSSLQLPDNGLTGEIPPSVGSLRRLRRLDLSGNLLAGAMPAEAALLTNLTHLDLSRNLLVGPIPPRLGRLGGALVNLNLSKNQLMGSIPTSLAGLPSLQWISLGNNNLTGSIPPLFANMTALIGFSFKYNNLRGSLPEDIGQSRSLQYIEAAGNDLIGEVPMSIYNVTSIRMIELSYNSISGRLRHDIGDLLPELYFLSMFGNELVGRVPASLANASTMQCIALGENNLVGVVPADLGELRELLYLSLSFNMLQASTPSEWQFVDALTNCSKLRVLHMFHNDLSGQLPASVANLSTELAWLDFAYNRISGTIPSGIGKLTGLTTLRFQANNLSGVIAESTGLLTGMFEMLLFGNRLTGTIPSSLGNLTKLTQLELSENELVGEVPPSLAGCRGLAYLSVAGNRLTGTIPAQVFTIPAMSYILNMSNNFISGEVPLEVGRLQSLQTLDLSNNRLTGAIPATIGQSQVLQKLYLQGNLLRAGVSPSSFGSLKGLEELDMSRNHLSGDFPRFLQDLPYLRLLNLSFNRLAGEVPVKGVFTNTTAVDLTGNSHLCGGIGELGLPPCITTTNAARDRSLALKLAAPMACTAFASVVVWASVVACRRKMAPPKVANPLEVEELHWKVSYTKLSNATNGFSPDNLIGAGSHGSVYRGSMSHEGNECIVAVKVLSLGQRGALATFAAECDALRHARHRNLIRILTVCASVDGRGEEFKALVYGYMPNGSLERWLHHETRTLTLVQRLNIAVDVASALDYLHSDCEAPIAHCDLRPSNVLLDDDMVARVGDFGLARFLGGADPSGQASSVILKGSIGYIAPEYGMGEKACAGGDAYSYGILLLEMFTGKRPTDAMFLEGLTLTRFVEEACSGGGILSIVDPRLLADVGGHQPQVERCLVSVARIGISCASELPVQRTGMKQVVNEVEKVRTSLLDSQTRA</sequence>
<dbReference type="GO" id="GO:0004674">
    <property type="term" value="F:protein serine/threonine kinase activity"/>
    <property type="evidence" value="ECO:0007669"/>
    <property type="project" value="UniProtKB-KW"/>
</dbReference>
<dbReference type="Gramene" id="TraesKAR1A01G0163080.1">
    <property type="protein sequence ID" value="cds.TraesKAR1A01G0163080.1"/>
    <property type="gene ID" value="TraesKAR1A01G0163080"/>
</dbReference>
<keyword evidence="29" id="KW-1185">Reference proteome</keyword>
<keyword evidence="14" id="KW-0418">Kinase</keyword>
<dbReference type="PROSITE" id="PS50011">
    <property type="entry name" value="PROTEIN_KINASE_DOM"/>
    <property type="match status" value="1"/>
</dbReference>
<comment type="subcellular location">
    <subcellularLocation>
        <location evidence="1">Cell membrane</location>
        <topology evidence="1">Single-pass membrane protein</topology>
    </subcellularLocation>
    <subcellularLocation>
        <location evidence="2">Endoplasmic reticulum membrane</location>
        <topology evidence="2">Single-pass membrane protein</topology>
    </subcellularLocation>
    <subcellularLocation>
        <location evidence="3">Membrane</location>
        <topology evidence="3">Single-pass type I membrane protein</topology>
    </subcellularLocation>
</comment>
<evidence type="ECO:0000256" key="11">
    <source>
        <dbReference type="ARBA" id="ARBA00022729"/>
    </source>
</evidence>
<keyword evidence="8" id="KW-0433">Leucine-rich repeat</keyword>
<dbReference type="Pfam" id="PF23598">
    <property type="entry name" value="LRR_14"/>
    <property type="match status" value="1"/>
</dbReference>
<organism evidence="28">
    <name type="scientific">Triticum aestivum</name>
    <name type="common">Wheat</name>
    <dbReference type="NCBI Taxonomy" id="4565"/>
    <lineage>
        <taxon>Eukaryota</taxon>
        <taxon>Viridiplantae</taxon>
        <taxon>Streptophyta</taxon>
        <taxon>Embryophyta</taxon>
        <taxon>Tracheophyta</taxon>
        <taxon>Spermatophyta</taxon>
        <taxon>Magnoliopsida</taxon>
        <taxon>Liliopsida</taxon>
        <taxon>Poales</taxon>
        <taxon>Poaceae</taxon>
        <taxon>BOP clade</taxon>
        <taxon>Pooideae</taxon>
        <taxon>Triticodae</taxon>
        <taxon>Triticeae</taxon>
        <taxon>Triticinae</taxon>
        <taxon>Triticum</taxon>
    </lineage>
</organism>
<dbReference type="RefSeq" id="XP_044391999.1">
    <property type="nucleotide sequence ID" value="XM_044536064.1"/>
</dbReference>
<dbReference type="InterPro" id="IPR055414">
    <property type="entry name" value="LRR_R13L4/SHOC2-like"/>
</dbReference>
<gene>
    <name evidence="28" type="primary">LOC123114520</name>
</gene>
<dbReference type="Gene3D" id="3.80.10.10">
    <property type="entry name" value="Ribonuclease Inhibitor"/>
    <property type="match status" value="3"/>
</dbReference>
<evidence type="ECO:0000256" key="12">
    <source>
        <dbReference type="ARBA" id="ARBA00022737"/>
    </source>
</evidence>
<evidence type="ECO:0000256" key="18">
    <source>
        <dbReference type="ARBA" id="ARBA00023170"/>
    </source>
</evidence>
<evidence type="ECO:0000256" key="20">
    <source>
        <dbReference type="ARBA" id="ARBA00047899"/>
    </source>
</evidence>
<dbReference type="FunFam" id="1.10.510.10:FF:000358">
    <property type="entry name" value="Putative leucine-rich repeat receptor-like serine/threonine-protein kinase"/>
    <property type="match status" value="1"/>
</dbReference>
<dbReference type="InterPro" id="IPR051809">
    <property type="entry name" value="Plant_receptor-like_S/T_kinase"/>
</dbReference>
<evidence type="ECO:0000256" key="24">
    <source>
        <dbReference type="ARBA" id="ARBA00072040"/>
    </source>
</evidence>
<evidence type="ECO:0000256" key="2">
    <source>
        <dbReference type="ARBA" id="ARBA00004389"/>
    </source>
</evidence>
<keyword evidence="6" id="KW-0723">Serine/threonine-protein kinase</keyword>
<comment type="function">
    <text evidence="22">Receptor kinase that detects X.oryzae pv. oryzae protein Ax21 to promote innate immunity. Following X.oryzae pv. oryzae protein Ax21 detection, undergoes cleavage, releasing the processed protein kinase Xa21 chain.</text>
</comment>
<comment type="function">
    <text evidence="23">The processed protein kinase Xa21 chain released by protein cleavage after X.oryzae pv. oryzae protein Ax21 detection translocates into the nucleus where it can bind and regulate WRKY62, a transcription factor. Confers resistance to the bacterial pathogen X.oryzae pv. oryzae (Xoo).</text>
</comment>
<evidence type="ECO:0000256" key="21">
    <source>
        <dbReference type="ARBA" id="ARBA00048679"/>
    </source>
</evidence>
<evidence type="ECO:0000259" key="27">
    <source>
        <dbReference type="PROSITE" id="PS50011"/>
    </source>
</evidence>
<evidence type="ECO:0000256" key="23">
    <source>
        <dbReference type="ARBA" id="ARBA00056628"/>
    </source>
</evidence>
<keyword evidence="15 25" id="KW-0067">ATP-binding</keyword>
<dbReference type="InterPro" id="IPR032675">
    <property type="entry name" value="LRR_dom_sf"/>
</dbReference>
<dbReference type="Gramene" id="TraesCLE_scaffold_051103_01G000100.1">
    <property type="protein sequence ID" value="TraesCLE_scaffold_051103_01G000100.1"/>
    <property type="gene ID" value="TraesCLE_scaffold_051103_01G000100"/>
</dbReference>
<evidence type="ECO:0000256" key="26">
    <source>
        <dbReference type="SAM" id="SignalP"/>
    </source>
</evidence>
<evidence type="ECO:0000256" key="7">
    <source>
        <dbReference type="ARBA" id="ARBA00022553"/>
    </source>
</evidence>
<evidence type="ECO:0000256" key="17">
    <source>
        <dbReference type="ARBA" id="ARBA00023136"/>
    </source>
</evidence>
<dbReference type="Pfam" id="PF00560">
    <property type="entry name" value="LRR_1"/>
    <property type="match status" value="6"/>
</dbReference>
<dbReference type="InterPro" id="IPR013210">
    <property type="entry name" value="LRR_N_plant-typ"/>
</dbReference>
<evidence type="ECO:0000256" key="4">
    <source>
        <dbReference type="ARBA" id="ARBA00012513"/>
    </source>
</evidence>
<evidence type="ECO:0000256" key="8">
    <source>
        <dbReference type="ARBA" id="ARBA00022614"/>
    </source>
</evidence>
<keyword evidence="16" id="KW-1133">Transmembrane helix</keyword>
<reference evidence="28" key="2">
    <citation type="submission" date="2018-10" db="UniProtKB">
        <authorList>
            <consortium name="EnsemblPlants"/>
        </authorList>
    </citation>
    <scope>IDENTIFICATION</scope>
</reference>
<keyword evidence="11 26" id="KW-0732">Signal</keyword>
<feature type="signal peptide" evidence="26">
    <location>
        <begin position="1"/>
        <end position="24"/>
    </location>
</feature>
<feature type="binding site" evidence="25">
    <location>
        <position position="766"/>
    </location>
    <ligand>
        <name>ATP</name>
        <dbReference type="ChEBI" id="CHEBI:30616"/>
    </ligand>
</feature>
<dbReference type="Gramene" id="TraesROB_scaffold_058676_01G000100.1">
    <property type="protein sequence ID" value="TraesROB_scaffold_058676_01G000100.1"/>
    <property type="gene ID" value="TraesROB_scaffold_058676_01G000100"/>
</dbReference>
<dbReference type="Pfam" id="PF07714">
    <property type="entry name" value="PK_Tyr_Ser-Thr"/>
    <property type="match status" value="1"/>
</dbReference>
<dbReference type="Gene3D" id="1.10.510.10">
    <property type="entry name" value="Transferase(Phosphotransferase) domain 1"/>
    <property type="match status" value="1"/>
</dbReference>
<dbReference type="EC" id="2.7.11.1" evidence="4"/>
<comment type="catalytic activity">
    <reaction evidence="20">
        <text>L-threonyl-[protein] + ATP = O-phospho-L-threonyl-[protein] + ADP + H(+)</text>
        <dbReference type="Rhea" id="RHEA:46608"/>
        <dbReference type="Rhea" id="RHEA-COMP:11060"/>
        <dbReference type="Rhea" id="RHEA-COMP:11605"/>
        <dbReference type="ChEBI" id="CHEBI:15378"/>
        <dbReference type="ChEBI" id="CHEBI:30013"/>
        <dbReference type="ChEBI" id="CHEBI:30616"/>
        <dbReference type="ChEBI" id="CHEBI:61977"/>
        <dbReference type="ChEBI" id="CHEBI:456216"/>
        <dbReference type="EC" id="2.7.11.1"/>
    </reaction>
</comment>
<dbReference type="OMA" id="RIIGNET"/>
<evidence type="ECO:0000256" key="9">
    <source>
        <dbReference type="ARBA" id="ARBA00022679"/>
    </source>
</evidence>
<evidence type="ECO:0000256" key="16">
    <source>
        <dbReference type="ARBA" id="ARBA00022989"/>
    </source>
</evidence>
<dbReference type="EnsemblPlants" id="TraesCS1A02G144200.1">
    <property type="protein sequence ID" value="TraesCS1A02G144200.1"/>
    <property type="gene ID" value="TraesCS1A02G144200"/>
</dbReference>
<dbReference type="SUPFAM" id="SSF52047">
    <property type="entry name" value="RNI-like"/>
    <property type="match status" value="1"/>
</dbReference>
<reference evidence="28" key="1">
    <citation type="submission" date="2018-08" db="EMBL/GenBank/DDBJ databases">
        <authorList>
            <person name="Rossello M."/>
        </authorList>
    </citation>
    <scope>NUCLEOTIDE SEQUENCE [LARGE SCALE GENOMIC DNA]</scope>
    <source>
        <strain evidence="28">cv. Chinese Spring</strain>
    </source>
</reference>
<dbReference type="PANTHER" id="PTHR27008:SF577">
    <property type="entry name" value="PROTEIN KINASE DOMAIN-CONTAINING PROTEIN"/>
    <property type="match status" value="1"/>
</dbReference>
<dbReference type="FunFam" id="3.80.10.10:FF:000288">
    <property type="entry name" value="LRR receptor-like serine/threonine-protein kinase EFR"/>
    <property type="match status" value="1"/>
</dbReference>
<dbReference type="GO" id="GO:0005886">
    <property type="term" value="C:plasma membrane"/>
    <property type="evidence" value="ECO:0007669"/>
    <property type="project" value="UniProtKB-SubCell"/>
</dbReference>
<dbReference type="Gramene" id="TraesCAD_scaffold_063149_01G000100.1">
    <property type="protein sequence ID" value="TraesCAD_scaffold_063149_01G000100.1"/>
    <property type="gene ID" value="TraesCAD_scaffold_063149_01G000100"/>
</dbReference>
<keyword evidence="9" id="KW-0808">Transferase</keyword>
<dbReference type="InterPro" id="IPR001611">
    <property type="entry name" value="Leu-rich_rpt"/>
</dbReference>
<dbReference type="AlphaFoldDB" id="A0A3B5XXZ6"/>
<dbReference type="Gramene" id="TraesWEE_scaffold_051965_01G000100.1">
    <property type="protein sequence ID" value="TraesWEE_scaffold_051965_01G000100.1"/>
    <property type="gene ID" value="TraesWEE_scaffold_051965_01G000100"/>
</dbReference>
<dbReference type="GeneID" id="123114520"/>
<dbReference type="GO" id="GO:0005789">
    <property type="term" value="C:endoplasmic reticulum membrane"/>
    <property type="evidence" value="ECO:0007669"/>
    <property type="project" value="UniProtKB-SubCell"/>
</dbReference>